<keyword evidence="1 11" id="KW-0479">Metal-binding</keyword>
<dbReference type="NCBIfam" id="TIGR00416">
    <property type="entry name" value="sms"/>
    <property type="match status" value="1"/>
</dbReference>
<keyword evidence="9 11" id="KW-0238">DNA-binding</keyword>
<evidence type="ECO:0000313" key="16">
    <source>
        <dbReference type="Proteomes" id="UP000051012"/>
    </source>
</evidence>
<dbReference type="Gene3D" id="3.30.230.10">
    <property type="match status" value="1"/>
</dbReference>
<name>A0A0S7Y9W2_UNCT6</name>
<dbReference type="InterPro" id="IPR014721">
    <property type="entry name" value="Ribsml_uS5_D2-typ_fold_subgr"/>
</dbReference>
<feature type="binding site" evidence="11">
    <location>
        <begin position="88"/>
        <end position="95"/>
    </location>
    <ligand>
        <name>ATP</name>
        <dbReference type="ChEBI" id="CHEBI:30616"/>
    </ligand>
</feature>
<evidence type="ECO:0000313" key="15">
    <source>
        <dbReference type="EMBL" id="KPJ71538.1"/>
    </source>
</evidence>
<dbReference type="PATRIC" id="fig|1703772.3.peg.625"/>
<keyword evidence="6 13" id="KW-0862">Zinc</keyword>
<dbReference type="CDD" id="cd01121">
    <property type="entry name" value="RadA_SMS_N"/>
    <property type="match status" value="1"/>
</dbReference>
<keyword evidence="8 11" id="KW-0346">Stress response</keyword>
<comment type="function">
    <text evidence="13">DNA-dependent ATPase involved in processing of recombination intermediates, plays a role in repairing DNA breaks. Stimulates the branch migration of RecA-mediated strand transfer reactions, allowing the 3' invading strand to extend heteroduplex DNA faster. Binds ssDNA in the presence of ADP but not other nucleotides, has ATPase activity that is stimulated by ssDNA and various branched DNA structures, but inhibited by SSB. Does not have RecA's homology-searching function.</text>
</comment>
<comment type="function">
    <text evidence="11">Plays a role in repairing double-strand DNA breaks, probably involving stabilizing or processing branched DNA or blocked replication forks.</text>
</comment>
<evidence type="ECO:0000256" key="2">
    <source>
        <dbReference type="ARBA" id="ARBA00022741"/>
    </source>
</evidence>
<dbReference type="GO" id="GO:0140664">
    <property type="term" value="F:ATP-dependent DNA damage sensor activity"/>
    <property type="evidence" value="ECO:0007669"/>
    <property type="project" value="InterPro"/>
</dbReference>
<evidence type="ECO:0000256" key="10">
    <source>
        <dbReference type="ARBA" id="ARBA00023204"/>
    </source>
</evidence>
<evidence type="ECO:0000256" key="3">
    <source>
        <dbReference type="ARBA" id="ARBA00022763"/>
    </source>
</evidence>
<keyword evidence="10 11" id="KW-0234">DNA repair</keyword>
<dbReference type="AlphaFoldDB" id="A0A0S7Y9W2"/>
<protein>
    <recommendedName>
        <fullName evidence="11 12">DNA repair protein RadA</fullName>
    </recommendedName>
</protein>
<evidence type="ECO:0000256" key="6">
    <source>
        <dbReference type="ARBA" id="ARBA00022833"/>
    </source>
</evidence>
<keyword evidence="5" id="KW-0378">Hydrolase</keyword>
<dbReference type="SUPFAM" id="SSF52540">
    <property type="entry name" value="P-loop containing nucleoside triphosphate hydrolases"/>
    <property type="match status" value="1"/>
</dbReference>
<keyword evidence="4 13" id="KW-0863">Zinc-finger</keyword>
<dbReference type="PANTHER" id="PTHR32472">
    <property type="entry name" value="DNA REPAIR PROTEIN RADA"/>
    <property type="match status" value="1"/>
</dbReference>
<evidence type="ECO:0000256" key="9">
    <source>
        <dbReference type="ARBA" id="ARBA00023125"/>
    </source>
</evidence>
<dbReference type="Proteomes" id="UP000051012">
    <property type="component" value="Unassembled WGS sequence"/>
</dbReference>
<comment type="similarity">
    <text evidence="11 13">Belongs to the RecA family. RadA subfamily.</text>
</comment>
<dbReference type="Pfam" id="PF18073">
    <property type="entry name" value="Zn_ribbon_LapB"/>
    <property type="match status" value="1"/>
</dbReference>
<evidence type="ECO:0000256" key="11">
    <source>
        <dbReference type="HAMAP-Rule" id="MF_01498"/>
    </source>
</evidence>
<gene>
    <name evidence="11" type="primary">radA</name>
    <name evidence="15" type="ORF">AMJ52_08450</name>
</gene>
<dbReference type="InterPro" id="IPR020568">
    <property type="entry name" value="Ribosomal_Su5_D2-typ_SF"/>
</dbReference>
<dbReference type="EMBL" id="LJNI01000122">
    <property type="protein sequence ID" value="KPJ71538.1"/>
    <property type="molecule type" value="Genomic_DNA"/>
</dbReference>
<evidence type="ECO:0000256" key="7">
    <source>
        <dbReference type="ARBA" id="ARBA00022840"/>
    </source>
</evidence>
<evidence type="ECO:0000259" key="14">
    <source>
        <dbReference type="PROSITE" id="PS50162"/>
    </source>
</evidence>
<dbReference type="GO" id="GO:0016787">
    <property type="term" value="F:hydrolase activity"/>
    <property type="evidence" value="ECO:0007669"/>
    <property type="project" value="UniProtKB-KW"/>
</dbReference>
<feature type="short sequence motif" description="RadA KNRFG motif" evidence="11">
    <location>
        <begin position="245"/>
        <end position="249"/>
    </location>
</feature>
<dbReference type="SMART" id="SM00382">
    <property type="entry name" value="AAA"/>
    <property type="match status" value="1"/>
</dbReference>
<evidence type="ECO:0000256" key="12">
    <source>
        <dbReference type="NCBIfam" id="TIGR00416"/>
    </source>
</evidence>
<feature type="domain" description="RecA family profile 1" evidence="14">
    <location>
        <begin position="59"/>
        <end position="208"/>
    </location>
</feature>
<dbReference type="PRINTS" id="PR01874">
    <property type="entry name" value="DNAREPAIRADA"/>
</dbReference>
<dbReference type="InterPro" id="IPR041166">
    <property type="entry name" value="Rubredoxin_2"/>
</dbReference>
<evidence type="ECO:0000256" key="1">
    <source>
        <dbReference type="ARBA" id="ARBA00022723"/>
    </source>
</evidence>
<evidence type="ECO:0000256" key="8">
    <source>
        <dbReference type="ARBA" id="ARBA00023016"/>
    </source>
</evidence>
<keyword evidence="2 11" id="KW-0547">Nucleotide-binding</keyword>
<dbReference type="InterPro" id="IPR004504">
    <property type="entry name" value="DNA_repair_RadA"/>
</dbReference>
<feature type="region of interest" description="Lon-protease-like" evidence="11">
    <location>
        <begin position="342"/>
        <end position="446"/>
    </location>
</feature>
<dbReference type="HAMAP" id="MF_01498">
    <property type="entry name" value="RadA_bact"/>
    <property type="match status" value="1"/>
</dbReference>
<dbReference type="GO" id="GO:0005829">
    <property type="term" value="C:cytosol"/>
    <property type="evidence" value="ECO:0007669"/>
    <property type="project" value="TreeGrafter"/>
</dbReference>
<reference evidence="15 16" key="1">
    <citation type="journal article" date="2015" name="Microbiome">
        <title>Genomic resolution of linkages in carbon, nitrogen, and sulfur cycling among widespread estuary sediment bacteria.</title>
        <authorList>
            <person name="Baker B.J."/>
            <person name="Lazar C.S."/>
            <person name="Teske A.P."/>
            <person name="Dick G.J."/>
        </authorList>
    </citation>
    <scope>NUCLEOTIDE SEQUENCE [LARGE SCALE GENOMIC DNA]</scope>
    <source>
        <strain evidence="15">DG_78</strain>
    </source>
</reference>
<dbReference type="FunFam" id="3.40.50.300:FF:000050">
    <property type="entry name" value="DNA repair protein RadA"/>
    <property type="match status" value="1"/>
</dbReference>
<evidence type="ECO:0000256" key="13">
    <source>
        <dbReference type="RuleBase" id="RU003555"/>
    </source>
</evidence>
<evidence type="ECO:0000256" key="4">
    <source>
        <dbReference type="ARBA" id="ARBA00022771"/>
    </source>
</evidence>
<dbReference type="GO" id="GO:0005524">
    <property type="term" value="F:ATP binding"/>
    <property type="evidence" value="ECO:0007669"/>
    <property type="project" value="UniProtKB-UniRule"/>
</dbReference>
<dbReference type="PROSITE" id="PS50162">
    <property type="entry name" value="RECA_2"/>
    <property type="match status" value="1"/>
</dbReference>
<proteinExistence type="inferred from homology"/>
<dbReference type="InterPro" id="IPR020588">
    <property type="entry name" value="RecA_ATP-bd"/>
</dbReference>
<keyword evidence="7 11" id="KW-0067">ATP-binding</keyword>
<dbReference type="Pfam" id="PF13541">
    <property type="entry name" value="ChlI"/>
    <property type="match status" value="1"/>
</dbReference>
<comment type="caution">
    <text evidence="15">The sequence shown here is derived from an EMBL/GenBank/DDBJ whole genome shotgun (WGS) entry which is preliminary data.</text>
</comment>
<evidence type="ECO:0000256" key="5">
    <source>
        <dbReference type="ARBA" id="ARBA00022801"/>
    </source>
</evidence>
<accession>A0A0S7Y9W2</accession>
<comment type="domain">
    <text evidence="11">The middle region has homology to RecA with ATPase motifs including the RadA KNRFG motif, while the C-terminus is homologous to Lon protease.</text>
</comment>
<sequence>MKTRFVCQNCGTSSPKWLGKCPTCGEFNTMVEELVERKKSRARPKSVTAVSLAKIPLMKEGRKSVGIDELDRVLGGGLVKGSLILLGGDPGIGKSTLMLQISDRIARSHGNTFYVSGEESAYQVRIRAERLGTDGIDINFLAETELETILSCAADLKPALMVIDSIQTIYKAQLSSAPGSVAQVRECGSDLMKFAKAHGITTVLIGHITKFGVIAGPKTLEHIVDTVLYFEGEKNQQYRILRAIKNRFGSTNEIGVFEMTEHGLKEVVNPSSLFISATASAGSAVISIIEGSRPLLVEVQALTSPTFFNYPQRVTTGIDSKRLSMLLAVLERRVGINVHGLDCFVNAVGGIKVFEPSSDLGIILAIASAIKNRPIEEHTVIVGEVGLAGEVRQVYGIESRLKEAEKMGFKRAFIPSKNALPNHCKLDIIGVEEVTEAVRIALSIRT</sequence>
<organism evidence="15 16">
    <name type="scientific">candidate division TA06 bacterium DG_78</name>
    <dbReference type="NCBI Taxonomy" id="1703772"/>
    <lineage>
        <taxon>Bacteria</taxon>
        <taxon>Bacteria division TA06</taxon>
    </lineage>
</organism>
<keyword evidence="3 11" id="KW-0227">DNA damage</keyword>
<dbReference type="GO" id="GO:0003684">
    <property type="term" value="F:damaged DNA binding"/>
    <property type="evidence" value="ECO:0007669"/>
    <property type="project" value="InterPro"/>
</dbReference>
<dbReference type="GO" id="GO:0008270">
    <property type="term" value="F:zinc ion binding"/>
    <property type="evidence" value="ECO:0007669"/>
    <property type="project" value="UniProtKB-KW"/>
</dbReference>
<dbReference type="SUPFAM" id="SSF54211">
    <property type="entry name" value="Ribosomal protein S5 domain 2-like"/>
    <property type="match status" value="1"/>
</dbReference>
<dbReference type="PANTHER" id="PTHR32472:SF10">
    <property type="entry name" value="DNA REPAIR PROTEIN RADA-LIKE PROTEIN"/>
    <property type="match status" value="1"/>
</dbReference>
<dbReference type="Gene3D" id="3.40.50.300">
    <property type="entry name" value="P-loop containing nucleotide triphosphate hydrolases"/>
    <property type="match status" value="1"/>
</dbReference>
<dbReference type="GO" id="GO:0000725">
    <property type="term" value="P:recombinational repair"/>
    <property type="evidence" value="ECO:0007669"/>
    <property type="project" value="UniProtKB-UniRule"/>
</dbReference>
<dbReference type="Pfam" id="PF13481">
    <property type="entry name" value="AAA_25"/>
    <property type="match status" value="1"/>
</dbReference>
<dbReference type="InterPro" id="IPR027417">
    <property type="entry name" value="P-loop_NTPase"/>
</dbReference>
<dbReference type="InterPro" id="IPR003593">
    <property type="entry name" value="AAA+_ATPase"/>
</dbReference>